<sequence>MLGTTSTFSSRYAQNGLDLHGFLDYPVLELVSCNNIWGAPFSRGGTNLSDNPTFLTREGLAKLEDELDFLKSSKRKEVAERIKIAVSYGDLSENSEYDAAKDEQAFVESRIVQLEKMMRNIRIIEPGSEDRSSVSIGVTVKLKEVPDGDVETYQIVGTTESDPLDGKISNESPLGSSLIGRQVGDRITVNTPGGQLEFEIIEIA</sequence>
<feature type="domain" description="Transcription elongation factor GreA/GreB N-terminal" evidence="11">
    <location>
        <begin position="54"/>
        <end position="123"/>
    </location>
</feature>
<keyword evidence="3 8" id="KW-0805">Transcription regulation</keyword>
<evidence type="ECO:0000256" key="2">
    <source>
        <dbReference type="ARBA" id="ARBA00013729"/>
    </source>
</evidence>
<name>A0ABS1J8E8_9BACL</name>
<keyword evidence="12" id="KW-0251">Elongation factor</keyword>
<evidence type="ECO:0000259" key="11">
    <source>
        <dbReference type="Pfam" id="PF03449"/>
    </source>
</evidence>
<dbReference type="PROSITE" id="PS00829">
    <property type="entry name" value="GREAB_1"/>
    <property type="match status" value="1"/>
</dbReference>
<dbReference type="NCBIfam" id="TIGR01462">
    <property type="entry name" value="greA"/>
    <property type="match status" value="1"/>
</dbReference>
<evidence type="ECO:0000256" key="1">
    <source>
        <dbReference type="ARBA" id="ARBA00008213"/>
    </source>
</evidence>
<comment type="caution">
    <text evidence="12">The sequence shown here is derived from an EMBL/GenBank/DDBJ whole genome shotgun (WGS) entry which is preliminary data.</text>
</comment>
<dbReference type="Gene3D" id="1.10.287.180">
    <property type="entry name" value="Transcription elongation factor, GreA/GreB, N-terminal domain"/>
    <property type="match status" value="1"/>
</dbReference>
<evidence type="ECO:0000256" key="5">
    <source>
        <dbReference type="ARBA" id="ARBA00023163"/>
    </source>
</evidence>
<dbReference type="InterPro" id="IPR036805">
    <property type="entry name" value="Tscrpt_elong_fac_GreA/B_N_sf"/>
</dbReference>
<evidence type="ECO:0000256" key="9">
    <source>
        <dbReference type="RuleBase" id="RU000556"/>
    </source>
</evidence>
<organism evidence="12 13">
    <name type="scientific">Tumebacillus amylolyticus</name>
    <dbReference type="NCBI Taxonomy" id="2801339"/>
    <lineage>
        <taxon>Bacteria</taxon>
        <taxon>Bacillati</taxon>
        <taxon>Bacillota</taxon>
        <taxon>Bacilli</taxon>
        <taxon>Bacillales</taxon>
        <taxon>Alicyclobacillaceae</taxon>
        <taxon>Tumebacillus</taxon>
    </lineage>
</organism>
<accession>A0ABS1J8E8</accession>
<reference evidence="12 13" key="1">
    <citation type="submission" date="2021-01" db="EMBL/GenBank/DDBJ databases">
        <title>Tumebacillus sp. strain ITR2 16S ribosomal RNA gene Genome sequencing and assembly.</title>
        <authorList>
            <person name="Kang M."/>
        </authorList>
    </citation>
    <scope>NUCLEOTIDE SEQUENCE [LARGE SCALE GENOMIC DNA]</scope>
    <source>
        <strain evidence="12 13">ITR2</strain>
    </source>
</reference>
<evidence type="ECO:0000313" key="12">
    <source>
        <dbReference type="EMBL" id="MBL0386490.1"/>
    </source>
</evidence>
<evidence type="ECO:0000313" key="13">
    <source>
        <dbReference type="Proteomes" id="UP000602284"/>
    </source>
</evidence>
<feature type="coiled-coil region" evidence="8">
    <location>
        <begin position="60"/>
        <end position="117"/>
    </location>
</feature>
<dbReference type="SUPFAM" id="SSF46557">
    <property type="entry name" value="GreA transcript cleavage protein, N-terminal domain"/>
    <property type="match status" value="1"/>
</dbReference>
<dbReference type="NCBIfam" id="NF001263">
    <property type="entry name" value="PRK00226.1-4"/>
    <property type="match status" value="1"/>
</dbReference>
<dbReference type="InterPro" id="IPR018151">
    <property type="entry name" value="TF_GreA/GreB_CS"/>
</dbReference>
<keyword evidence="13" id="KW-1185">Reference proteome</keyword>
<evidence type="ECO:0000256" key="3">
    <source>
        <dbReference type="ARBA" id="ARBA00023015"/>
    </source>
</evidence>
<evidence type="ECO:0000259" key="10">
    <source>
        <dbReference type="Pfam" id="PF01272"/>
    </source>
</evidence>
<proteinExistence type="inferred from homology"/>
<keyword evidence="8" id="KW-0175">Coiled coil</keyword>
<gene>
    <name evidence="8 12" type="primary">greA</name>
    <name evidence="12" type="ORF">JJB07_07500</name>
</gene>
<dbReference type="PANTHER" id="PTHR30437:SF4">
    <property type="entry name" value="TRANSCRIPTION ELONGATION FACTOR GREA"/>
    <property type="match status" value="1"/>
</dbReference>
<protein>
    <recommendedName>
        <fullName evidence="2 8">Transcription elongation factor GreA</fullName>
    </recommendedName>
    <alternativeName>
        <fullName evidence="7 8">Transcript cleavage factor GreA</fullName>
    </alternativeName>
</protein>
<comment type="similarity">
    <text evidence="1 8 9">Belongs to the GreA/GreB family.</text>
</comment>
<dbReference type="EMBL" id="JAEQNB010000002">
    <property type="protein sequence ID" value="MBL0386490.1"/>
    <property type="molecule type" value="Genomic_DNA"/>
</dbReference>
<dbReference type="InterPro" id="IPR028624">
    <property type="entry name" value="Tscrpt_elong_fac_GreA/B"/>
</dbReference>
<evidence type="ECO:0000256" key="4">
    <source>
        <dbReference type="ARBA" id="ARBA00023125"/>
    </source>
</evidence>
<dbReference type="GO" id="GO:0003746">
    <property type="term" value="F:translation elongation factor activity"/>
    <property type="evidence" value="ECO:0007669"/>
    <property type="project" value="UniProtKB-KW"/>
</dbReference>
<keyword evidence="4 8" id="KW-0238">DNA-binding</keyword>
<evidence type="ECO:0000256" key="7">
    <source>
        <dbReference type="ARBA" id="ARBA00030776"/>
    </source>
</evidence>
<dbReference type="PANTHER" id="PTHR30437">
    <property type="entry name" value="TRANSCRIPTION ELONGATION FACTOR GREA"/>
    <property type="match status" value="1"/>
</dbReference>
<dbReference type="PROSITE" id="PS00830">
    <property type="entry name" value="GREAB_2"/>
    <property type="match status" value="1"/>
</dbReference>
<evidence type="ECO:0000256" key="8">
    <source>
        <dbReference type="HAMAP-Rule" id="MF_00105"/>
    </source>
</evidence>
<evidence type="ECO:0000256" key="6">
    <source>
        <dbReference type="ARBA" id="ARBA00024916"/>
    </source>
</evidence>
<feature type="domain" description="Transcription elongation factor GreA/GreB C-terminal" evidence="10">
    <location>
        <begin position="132"/>
        <end position="203"/>
    </location>
</feature>
<dbReference type="Pfam" id="PF01272">
    <property type="entry name" value="GreA_GreB"/>
    <property type="match status" value="1"/>
</dbReference>
<comment type="function">
    <text evidence="6 8 9">Necessary for efficient RNA polymerase transcription elongation past template-encoded arresting sites. The arresting sites in DNA have the property of trapping a certain fraction of elongating RNA polymerases that pass through, resulting in locked ternary complexes. Cleavage of the nascent transcript by cleavage factors such as GreA or GreB allows the resumption of elongation from the new 3'terminus. GreA releases sequences of 2 to 3 nucleotides.</text>
</comment>
<dbReference type="SUPFAM" id="SSF54534">
    <property type="entry name" value="FKBP-like"/>
    <property type="match status" value="1"/>
</dbReference>
<dbReference type="InterPro" id="IPR023459">
    <property type="entry name" value="Tscrpt_elong_fac_GreA/B_fam"/>
</dbReference>
<keyword evidence="5 8" id="KW-0804">Transcription</keyword>
<dbReference type="HAMAP" id="MF_00105">
    <property type="entry name" value="GreA_GreB"/>
    <property type="match status" value="1"/>
</dbReference>
<dbReference type="Proteomes" id="UP000602284">
    <property type="component" value="Unassembled WGS sequence"/>
</dbReference>
<dbReference type="Pfam" id="PF03449">
    <property type="entry name" value="GreA_GreB_N"/>
    <property type="match status" value="1"/>
</dbReference>
<dbReference type="InterPro" id="IPR036953">
    <property type="entry name" value="GreA/GreB_C_sf"/>
</dbReference>
<dbReference type="Gene3D" id="3.10.50.30">
    <property type="entry name" value="Transcription elongation factor, GreA/GreB, C-terminal domain"/>
    <property type="match status" value="1"/>
</dbReference>
<keyword evidence="12" id="KW-0648">Protein biosynthesis</keyword>
<dbReference type="InterPro" id="IPR006359">
    <property type="entry name" value="Tscrpt_elong_fac_GreA"/>
</dbReference>
<dbReference type="InterPro" id="IPR001437">
    <property type="entry name" value="Tscrpt_elong_fac_GreA/B_C"/>
</dbReference>
<dbReference type="InterPro" id="IPR022691">
    <property type="entry name" value="Tscrpt_elong_fac_GreA/B_N"/>
</dbReference>